<dbReference type="AlphaFoldDB" id="A0A7W4W7P0"/>
<dbReference type="RefSeq" id="WP_246386932.1">
    <property type="nucleotide sequence ID" value="NZ_JACHWY010000003.1"/>
</dbReference>
<gene>
    <name evidence="1" type="ORF">FHR99_002646</name>
</gene>
<evidence type="ECO:0000313" key="1">
    <source>
        <dbReference type="EMBL" id="MBB3048372.1"/>
    </source>
</evidence>
<dbReference type="InterPro" id="IPR019734">
    <property type="entry name" value="TPR_rpt"/>
</dbReference>
<dbReference type="InterPro" id="IPR011990">
    <property type="entry name" value="TPR-like_helical_dom_sf"/>
</dbReference>
<accession>A0A7W4W7P0</accession>
<proteinExistence type="predicted"/>
<dbReference type="SUPFAM" id="SSF48452">
    <property type="entry name" value="TPR-like"/>
    <property type="match status" value="2"/>
</dbReference>
<protein>
    <submittedName>
        <fullName evidence="1">Tetratricopeptide (TPR) repeat protein</fullName>
    </submittedName>
</protein>
<organism evidence="1 2">
    <name type="scientific">Litorivivens lipolytica</name>
    <dbReference type="NCBI Taxonomy" id="1524264"/>
    <lineage>
        <taxon>Bacteria</taxon>
        <taxon>Pseudomonadati</taxon>
        <taxon>Pseudomonadota</taxon>
        <taxon>Gammaproteobacteria</taxon>
        <taxon>Litorivivens</taxon>
    </lineage>
</organism>
<sequence length="461" mass="53013">MKTDNMIQSKPCSRVQSVGRWLSAAALGAAVTFSVPLVTTAVEPLLGQSALGKLQAQEKKKQQTRRTPAIRAKVFEKLNEAQVLAEEKKYNEALGKLNELRDKEGRGALNSYEMANLYNLYAFIYFTKEDYDKALGAYEQVIKQPDIPYAMEVNTKFTIAQLYFVKEDWKKGVNTLLNWFKLKEELGEPVGANAHALLSQGYYQLQDLRKSLQHIEIAINDYKSKGKIPKEQWWGLQRYLYFEKNDVKKVVEILEETLKYYQKKAYWQQLAAMYGELKREKDMVSAMETAYVQKLLEKEKELINMAYLFLSIEVPYKAAKVIDKGIKAKQIDPTSKNLELLANSWRQAQEIKRAIPEMRAAASKSDKGELWARLGNIYLDNDEFEKAAEAVRNGLKKGGVKRPDSAQLVLGMAEFNLKNYDEARKAFKEAKKSDRSKTYAEQWLQFMERELAREKALAQEV</sequence>
<dbReference type="Proteomes" id="UP000537130">
    <property type="component" value="Unassembled WGS sequence"/>
</dbReference>
<dbReference type="Pfam" id="PF13181">
    <property type="entry name" value="TPR_8"/>
    <property type="match status" value="1"/>
</dbReference>
<dbReference type="Pfam" id="PF13432">
    <property type="entry name" value="TPR_16"/>
    <property type="match status" value="1"/>
</dbReference>
<name>A0A7W4W7P0_9GAMM</name>
<keyword evidence="2" id="KW-1185">Reference proteome</keyword>
<dbReference type="Gene3D" id="1.25.40.10">
    <property type="entry name" value="Tetratricopeptide repeat domain"/>
    <property type="match status" value="3"/>
</dbReference>
<reference evidence="1 2" key="1">
    <citation type="submission" date="2020-08" db="EMBL/GenBank/DDBJ databases">
        <title>Genomic Encyclopedia of Type Strains, Phase III (KMG-III): the genomes of soil and plant-associated and newly described type strains.</title>
        <authorList>
            <person name="Whitman W."/>
        </authorList>
    </citation>
    <scope>NUCLEOTIDE SEQUENCE [LARGE SCALE GENOMIC DNA]</scope>
    <source>
        <strain evidence="1 2">CECT 8654</strain>
    </source>
</reference>
<dbReference type="EMBL" id="JACHWY010000003">
    <property type="protein sequence ID" value="MBB3048372.1"/>
    <property type="molecule type" value="Genomic_DNA"/>
</dbReference>
<evidence type="ECO:0000313" key="2">
    <source>
        <dbReference type="Proteomes" id="UP000537130"/>
    </source>
</evidence>
<comment type="caution">
    <text evidence="1">The sequence shown here is derived from an EMBL/GenBank/DDBJ whole genome shotgun (WGS) entry which is preliminary data.</text>
</comment>
<dbReference type="SMART" id="SM00028">
    <property type="entry name" value="TPR"/>
    <property type="match status" value="3"/>
</dbReference>